<dbReference type="EMBL" id="CP089984">
    <property type="protein sequence ID" value="WXB16066.1"/>
    <property type="molecule type" value="Genomic_DNA"/>
</dbReference>
<proteinExistence type="predicted"/>
<dbReference type="InterPro" id="IPR028082">
    <property type="entry name" value="Peripla_BP_I"/>
</dbReference>
<evidence type="ECO:0000313" key="1">
    <source>
        <dbReference type="EMBL" id="WXB16066.1"/>
    </source>
</evidence>
<sequence>MAAFASSCSIFLEAESEQCSTDADCTRRGQEFDRMYCAESKVCVPNDAYCKTNAECIQRNGGEHYICRQSEHRCIDLLSPDCPTLYMTAGDLANDGVVIFGALMSPTTSPGLRASDLVLELARSEIREAAGGGLPGVGANGKRRPVVFVSCTGEVRKPSMEASANHLVNRLKVPAIIGPFGSSDVLNVASKYTLPAKVLMLTPGGSSELVANIQNRGQLLYRYDMTTPTVTSANATLLRDHVEGLIRERKGLTAHDKIKVGFLYPGDGLGWATRDLLFERLWFNGRSAADNGDYYLPSDYGDPASTATFQATTAAAASNMAGKHPDVLILDGSAGSEQMFAAILREESRDANFKPFYILPEALSRSTAIPTQIKNDEMRLRVLGDMLGPSADDPTYKRYASLIRSSPLFKPTDPLPGPHVYDAAYMLHYAAAAVGSDPLTGENIGKAMQRLSPPADISLKLGVLGVPDAFNVLSTGGRVDFQGYRGPEDFDAKGDMKVDLLFWCVPQVGTPQRETGMMFSATNGTLVGTNNCFPKPPSFAP</sequence>
<dbReference type="SUPFAM" id="SSF53822">
    <property type="entry name" value="Periplasmic binding protein-like I"/>
    <property type="match status" value="1"/>
</dbReference>
<gene>
    <name evidence="1" type="ORF">LZC94_02065</name>
</gene>
<reference evidence="1 2" key="1">
    <citation type="submission" date="2021-12" db="EMBL/GenBank/DDBJ databases">
        <title>Discovery of the Pendulisporaceae a myxobacterial family with distinct sporulation behavior and unique specialized metabolism.</title>
        <authorList>
            <person name="Garcia R."/>
            <person name="Popoff A."/>
            <person name="Bader C.D."/>
            <person name="Loehr J."/>
            <person name="Walesch S."/>
            <person name="Walt C."/>
            <person name="Boldt J."/>
            <person name="Bunk B."/>
            <person name="Haeckl F.J.F.P.J."/>
            <person name="Gunesch A.P."/>
            <person name="Birkelbach J."/>
            <person name="Nuebel U."/>
            <person name="Pietschmann T."/>
            <person name="Bach T."/>
            <person name="Mueller R."/>
        </authorList>
    </citation>
    <scope>NUCLEOTIDE SEQUENCE [LARGE SCALE GENOMIC DNA]</scope>
    <source>
        <strain evidence="1 2">MSr11954</strain>
    </source>
</reference>
<accession>A0ABZ2M225</accession>
<keyword evidence="2" id="KW-1185">Reference proteome</keyword>
<dbReference type="Proteomes" id="UP001370348">
    <property type="component" value="Chromosome"/>
</dbReference>
<organism evidence="1 2">
    <name type="scientific">Pendulispora albinea</name>
    <dbReference type="NCBI Taxonomy" id="2741071"/>
    <lineage>
        <taxon>Bacteria</taxon>
        <taxon>Pseudomonadati</taxon>
        <taxon>Myxococcota</taxon>
        <taxon>Myxococcia</taxon>
        <taxon>Myxococcales</taxon>
        <taxon>Sorangiineae</taxon>
        <taxon>Pendulisporaceae</taxon>
        <taxon>Pendulispora</taxon>
    </lineage>
</organism>
<dbReference type="Gene3D" id="3.40.50.2300">
    <property type="match status" value="2"/>
</dbReference>
<protein>
    <submittedName>
        <fullName evidence="1">ABC transporter substrate-binding protein</fullName>
    </submittedName>
</protein>
<dbReference type="RefSeq" id="WP_394825696.1">
    <property type="nucleotide sequence ID" value="NZ_CP089984.1"/>
</dbReference>
<name>A0ABZ2M225_9BACT</name>
<evidence type="ECO:0000313" key="2">
    <source>
        <dbReference type="Proteomes" id="UP001370348"/>
    </source>
</evidence>